<dbReference type="EMBL" id="CP019640">
    <property type="protein sequence ID" value="AQQ54515.1"/>
    <property type="molecule type" value="Genomic_DNA"/>
</dbReference>
<dbReference type="PANTHER" id="PTHR43798">
    <property type="entry name" value="MONOACYLGLYCEROL LIPASE"/>
    <property type="match status" value="1"/>
</dbReference>
<dbReference type="SUPFAM" id="SSF53474">
    <property type="entry name" value="alpha/beta-Hydrolases"/>
    <property type="match status" value="1"/>
</dbReference>
<organism evidence="2 3">
    <name type="scientific">Planococcus lenghuensis</name>
    <dbReference type="NCBI Taxonomy" id="2213202"/>
    <lineage>
        <taxon>Bacteria</taxon>
        <taxon>Bacillati</taxon>
        <taxon>Bacillota</taxon>
        <taxon>Bacilli</taxon>
        <taxon>Bacillales</taxon>
        <taxon>Caryophanaceae</taxon>
        <taxon>Planococcus</taxon>
    </lineage>
</organism>
<protein>
    <submittedName>
        <fullName evidence="2">Alpha/beta hydrolase</fullName>
    </submittedName>
</protein>
<sequence length="292" mass="32814">MREARYFQTRNGLQLEYSVAGTGRPILMMHGGHSNCQEEFGYQELMDQGYAIITPSRPGYGKTDRLIGNSLKSACRAYAELLDHLEVERVHLVAMSAGGPSAITFAALYPGRVSSLTLQSAVTKEWLTPQDKEYKAARILFHPAREKYSWKLVSLCTNLSPKFLFRQMLPSFSTLKLKEVQPYIQEGDLEAFRKMNSRQRSGSGFFIDLQQTAQLDPAHSRQIRCPVLIIHSKHDQAVRLDHALHASGAIPDALMLIVDTWGHLIWFGKGSELVHQETAAFLREADILVGIT</sequence>
<dbReference type="InterPro" id="IPR029058">
    <property type="entry name" value="AB_hydrolase_fold"/>
</dbReference>
<evidence type="ECO:0000313" key="3">
    <source>
        <dbReference type="Proteomes" id="UP000188184"/>
    </source>
</evidence>
<evidence type="ECO:0000313" key="2">
    <source>
        <dbReference type="EMBL" id="AQQ54515.1"/>
    </source>
</evidence>
<dbReference type="Pfam" id="PF00561">
    <property type="entry name" value="Abhydrolase_1"/>
    <property type="match status" value="1"/>
</dbReference>
<dbReference type="Proteomes" id="UP000188184">
    <property type="component" value="Chromosome"/>
</dbReference>
<dbReference type="Gene3D" id="3.40.50.1820">
    <property type="entry name" value="alpha/beta hydrolase"/>
    <property type="match status" value="1"/>
</dbReference>
<dbReference type="GO" id="GO:0016787">
    <property type="term" value="F:hydrolase activity"/>
    <property type="evidence" value="ECO:0007669"/>
    <property type="project" value="UniProtKB-KW"/>
</dbReference>
<reference evidence="2 3" key="1">
    <citation type="submission" date="2017-02" db="EMBL/GenBank/DDBJ databases">
        <title>The complete genomic sequence of a novel cold adapted crude oil-degrading bacterium Planococcus qaidamina Y42.</title>
        <authorList>
            <person name="Yang R."/>
        </authorList>
    </citation>
    <scope>NUCLEOTIDE SEQUENCE [LARGE SCALE GENOMIC DNA]</scope>
    <source>
        <strain evidence="2 3">Y42</strain>
    </source>
</reference>
<dbReference type="PRINTS" id="PR00111">
    <property type="entry name" value="ABHYDROLASE"/>
</dbReference>
<accession>A0A1Q2L220</accession>
<proteinExistence type="predicted"/>
<name>A0A1Q2L220_9BACL</name>
<dbReference type="RefSeq" id="WP_077590407.1">
    <property type="nucleotide sequence ID" value="NZ_CP019640.1"/>
</dbReference>
<dbReference type="OrthoDB" id="9773293at2"/>
<evidence type="ECO:0000259" key="1">
    <source>
        <dbReference type="Pfam" id="PF00561"/>
    </source>
</evidence>
<feature type="domain" description="AB hydrolase-1" evidence="1">
    <location>
        <begin position="25"/>
        <end position="265"/>
    </location>
</feature>
<gene>
    <name evidence="2" type="ORF">B0X71_16335</name>
</gene>
<keyword evidence="3" id="KW-1185">Reference proteome</keyword>
<keyword evidence="2" id="KW-0378">Hydrolase</keyword>
<dbReference type="InterPro" id="IPR000073">
    <property type="entry name" value="AB_hydrolase_1"/>
</dbReference>
<dbReference type="AlphaFoldDB" id="A0A1Q2L220"/>
<dbReference type="KEGG" id="pmar:B0X71_16335"/>
<dbReference type="InterPro" id="IPR050266">
    <property type="entry name" value="AB_hydrolase_sf"/>
</dbReference>